<dbReference type="AlphaFoldDB" id="A0A421AW06"/>
<gene>
    <name evidence="12" type="ORF">CLV68_6570</name>
</gene>
<evidence type="ECO:0000256" key="1">
    <source>
        <dbReference type="ARBA" id="ARBA00002254"/>
    </source>
</evidence>
<dbReference type="PANTHER" id="PTHR35091:SF2">
    <property type="entry name" value="FLAGELLAR PROTEIN FLIL"/>
    <property type="match status" value="1"/>
</dbReference>
<dbReference type="EMBL" id="RCDD01000011">
    <property type="protein sequence ID" value="RLK53647.1"/>
    <property type="molecule type" value="Genomic_DNA"/>
</dbReference>
<keyword evidence="4 10" id="KW-1003">Cell membrane</keyword>
<evidence type="ECO:0000256" key="6">
    <source>
        <dbReference type="ARBA" id="ARBA00022692"/>
    </source>
</evidence>
<sequence length="148" mass="16152">MSKTEEKKKTADADAPEKKGNKKLLLILVLVVLLGGGGGAYFMFFRTPSEPAPPEPGTVLVLDSVTMNLTDGHYLKLKLALQATADVTEKLDGSKALDLAVAQFSNKTVAELSSNAAREEQKKELKEKISAAYEEEVMDIYLTEFVMQ</sequence>
<evidence type="ECO:0000256" key="2">
    <source>
        <dbReference type="ARBA" id="ARBA00004162"/>
    </source>
</evidence>
<keyword evidence="5 10" id="KW-0145">Chemotaxis</keyword>
<evidence type="ECO:0000256" key="5">
    <source>
        <dbReference type="ARBA" id="ARBA00022500"/>
    </source>
</evidence>
<dbReference type="Pfam" id="PF03748">
    <property type="entry name" value="FliL"/>
    <property type="match status" value="1"/>
</dbReference>
<keyword evidence="12" id="KW-0969">Cilium</keyword>
<keyword evidence="13" id="KW-1185">Reference proteome</keyword>
<evidence type="ECO:0000256" key="9">
    <source>
        <dbReference type="ARBA" id="ARBA00023136"/>
    </source>
</evidence>
<evidence type="ECO:0000256" key="4">
    <source>
        <dbReference type="ARBA" id="ARBA00022475"/>
    </source>
</evidence>
<keyword evidence="12" id="KW-0282">Flagellum</keyword>
<dbReference type="InterPro" id="IPR005503">
    <property type="entry name" value="FliL"/>
</dbReference>
<name>A0A421AW06_9PSEU</name>
<keyword evidence="7 10" id="KW-0283">Flagellar rotation</keyword>
<keyword evidence="11" id="KW-0175">Coiled coil</keyword>
<evidence type="ECO:0000256" key="3">
    <source>
        <dbReference type="ARBA" id="ARBA00008281"/>
    </source>
</evidence>
<dbReference type="Proteomes" id="UP000282454">
    <property type="component" value="Unassembled WGS sequence"/>
</dbReference>
<proteinExistence type="inferred from homology"/>
<evidence type="ECO:0000256" key="10">
    <source>
        <dbReference type="RuleBase" id="RU364125"/>
    </source>
</evidence>
<organism evidence="12 13">
    <name type="scientific">Actinokineospora cianjurensis</name>
    <dbReference type="NCBI Taxonomy" id="585224"/>
    <lineage>
        <taxon>Bacteria</taxon>
        <taxon>Bacillati</taxon>
        <taxon>Actinomycetota</taxon>
        <taxon>Actinomycetes</taxon>
        <taxon>Pseudonocardiales</taxon>
        <taxon>Pseudonocardiaceae</taxon>
        <taxon>Actinokineospora</taxon>
    </lineage>
</organism>
<dbReference type="GO" id="GO:0005886">
    <property type="term" value="C:plasma membrane"/>
    <property type="evidence" value="ECO:0007669"/>
    <property type="project" value="UniProtKB-SubCell"/>
</dbReference>
<evidence type="ECO:0000313" key="12">
    <source>
        <dbReference type="EMBL" id="RLK53647.1"/>
    </source>
</evidence>
<evidence type="ECO:0000313" key="13">
    <source>
        <dbReference type="Proteomes" id="UP000282454"/>
    </source>
</evidence>
<keyword evidence="12" id="KW-0966">Cell projection</keyword>
<dbReference type="RefSeq" id="WP_121394856.1">
    <property type="nucleotide sequence ID" value="NZ_RCDD01000011.1"/>
</dbReference>
<keyword evidence="6 10" id="KW-0812">Transmembrane</keyword>
<dbReference type="GO" id="GO:0006935">
    <property type="term" value="P:chemotaxis"/>
    <property type="evidence" value="ECO:0007669"/>
    <property type="project" value="UniProtKB-KW"/>
</dbReference>
<evidence type="ECO:0000256" key="11">
    <source>
        <dbReference type="SAM" id="Coils"/>
    </source>
</evidence>
<dbReference type="GO" id="GO:0071978">
    <property type="term" value="P:bacterial-type flagellum-dependent swarming motility"/>
    <property type="evidence" value="ECO:0007669"/>
    <property type="project" value="TreeGrafter"/>
</dbReference>
<dbReference type="PANTHER" id="PTHR35091">
    <property type="entry name" value="FLAGELLAR PROTEIN FLIL"/>
    <property type="match status" value="1"/>
</dbReference>
<evidence type="ECO:0000256" key="7">
    <source>
        <dbReference type="ARBA" id="ARBA00022779"/>
    </source>
</evidence>
<evidence type="ECO:0000256" key="8">
    <source>
        <dbReference type="ARBA" id="ARBA00022989"/>
    </source>
</evidence>
<protein>
    <recommendedName>
        <fullName evidence="10">Flagellar protein FliL</fullName>
    </recommendedName>
</protein>
<dbReference type="GO" id="GO:0009425">
    <property type="term" value="C:bacterial-type flagellum basal body"/>
    <property type="evidence" value="ECO:0007669"/>
    <property type="project" value="InterPro"/>
</dbReference>
<feature type="coiled-coil region" evidence="11">
    <location>
        <begin position="109"/>
        <end position="136"/>
    </location>
</feature>
<dbReference type="OrthoDB" id="3537056at2"/>
<feature type="transmembrane region" description="Helical" evidence="10">
    <location>
        <begin position="24"/>
        <end position="44"/>
    </location>
</feature>
<comment type="function">
    <text evidence="1 10">Controls the rotational direction of flagella during chemotaxis.</text>
</comment>
<accession>A0A421AW06</accession>
<keyword evidence="8 10" id="KW-1133">Transmembrane helix</keyword>
<comment type="caution">
    <text evidence="12">The sequence shown here is derived from an EMBL/GenBank/DDBJ whole genome shotgun (WGS) entry which is preliminary data.</text>
</comment>
<keyword evidence="9 10" id="KW-0472">Membrane</keyword>
<comment type="subcellular location">
    <subcellularLocation>
        <location evidence="2">Cell membrane</location>
        <topology evidence="2">Single-pass membrane protein</topology>
    </subcellularLocation>
</comment>
<comment type="similarity">
    <text evidence="3 10">Belongs to the FliL family.</text>
</comment>
<reference evidence="12 13" key="1">
    <citation type="submission" date="2018-10" db="EMBL/GenBank/DDBJ databases">
        <title>Genomic Encyclopedia of Archaeal and Bacterial Type Strains, Phase II (KMG-II): from individual species to whole genera.</title>
        <authorList>
            <person name="Goeker M."/>
        </authorList>
    </citation>
    <scope>NUCLEOTIDE SEQUENCE [LARGE SCALE GENOMIC DNA]</scope>
    <source>
        <strain evidence="12 13">DSM 45657</strain>
    </source>
</reference>